<dbReference type="AlphaFoldDB" id="A0A0G0F9T6"/>
<dbReference type="PATRIC" id="fig|1618417.4.peg.316"/>
<evidence type="ECO:0000256" key="3">
    <source>
        <dbReference type="ARBA" id="ARBA00022598"/>
    </source>
</evidence>
<dbReference type="InterPro" id="IPR014729">
    <property type="entry name" value="Rossmann-like_a/b/a_fold"/>
</dbReference>
<dbReference type="PRINTS" id="PR00096">
    <property type="entry name" value="GATASE"/>
</dbReference>
<comment type="caution">
    <text evidence="12">The sequence shown here is derived from an EMBL/GenBank/DDBJ whole genome shotgun (WGS) entry which is preliminary data.</text>
</comment>
<dbReference type="GO" id="GO:0005524">
    <property type="term" value="F:ATP binding"/>
    <property type="evidence" value="ECO:0007669"/>
    <property type="project" value="UniProtKB-UniRule"/>
</dbReference>
<keyword evidence="4 9" id="KW-0547">Nucleotide-binding</keyword>
<dbReference type="Gene3D" id="3.30.300.10">
    <property type="match status" value="1"/>
</dbReference>
<dbReference type="Gene3D" id="3.40.50.620">
    <property type="entry name" value="HUPs"/>
    <property type="match status" value="1"/>
</dbReference>
<dbReference type="NCBIfam" id="NF000848">
    <property type="entry name" value="PRK00074.1"/>
    <property type="match status" value="1"/>
</dbReference>
<evidence type="ECO:0000256" key="9">
    <source>
        <dbReference type="HAMAP-Rule" id="MF_00344"/>
    </source>
</evidence>
<organism evidence="12 13">
    <name type="scientific">Candidatus Daviesbacteria bacterium GW2011_GWA1_36_8</name>
    <dbReference type="NCBI Taxonomy" id="1618417"/>
    <lineage>
        <taxon>Bacteria</taxon>
        <taxon>Candidatus Daviesiibacteriota</taxon>
    </lineage>
</organism>
<dbReference type="PANTHER" id="PTHR11922">
    <property type="entry name" value="GMP SYNTHASE-RELATED"/>
    <property type="match status" value="1"/>
</dbReference>
<comment type="function">
    <text evidence="1 9">Catalyzes the synthesis of GMP from XMP.</text>
</comment>
<dbReference type="SUPFAM" id="SSF52317">
    <property type="entry name" value="Class I glutamine amidotransferase-like"/>
    <property type="match status" value="1"/>
</dbReference>
<protein>
    <recommendedName>
        <fullName evidence="9">GMP synthase [glutamine-hydrolyzing]</fullName>
        <ecNumber evidence="9">6.3.5.2</ecNumber>
    </recommendedName>
    <alternativeName>
        <fullName evidence="9">GMP synthetase</fullName>
    </alternativeName>
    <alternativeName>
        <fullName evidence="9">Glutamine amidotransferase</fullName>
    </alternativeName>
</protein>
<feature type="active site" description="Nucleophile" evidence="9">
    <location>
        <position position="77"/>
    </location>
</feature>
<dbReference type="FunFam" id="3.40.50.880:FF:000047">
    <property type="entry name" value="GMP synthase [glutamine-hydrolyzing] subunit A"/>
    <property type="match status" value="1"/>
</dbReference>
<reference evidence="12 13" key="1">
    <citation type="journal article" date="2015" name="Nature">
        <title>rRNA introns, odd ribosomes, and small enigmatic genomes across a large radiation of phyla.</title>
        <authorList>
            <person name="Brown C.T."/>
            <person name="Hug L.A."/>
            <person name="Thomas B.C."/>
            <person name="Sharon I."/>
            <person name="Castelle C.J."/>
            <person name="Singh A."/>
            <person name="Wilkins M.J."/>
            <person name="Williams K.H."/>
            <person name="Banfield J.F."/>
        </authorList>
    </citation>
    <scope>NUCLEOTIDE SEQUENCE [LARGE SCALE GENOMIC DNA]</scope>
</reference>
<keyword evidence="6 9" id="KW-0658">Purine biosynthesis</keyword>
<dbReference type="GO" id="GO:0003921">
    <property type="term" value="F:GMP synthase activity"/>
    <property type="evidence" value="ECO:0007669"/>
    <property type="project" value="InterPro"/>
</dbReference>
<dbReference type="PANTHER" id="PTHR11922:SF2">
    <property type="entry name" value="GMP SYNTHASE [GLUTAMINE-HYDROLYZING]"/>
    <property type="match status" value="1"/>
</dbReference>
<dbReference type="NCBIfam" id="TIGR00884">
    <property type="entry name" value="guaA_Cterm"/>
    <property type="match status" value="1"/>
</dbReference>
<evidence type="ECO:0000259" key="11">
    <source>
        <dbReference type="PROSITE" id="PS51553"/>
    </source>
</evidence>
<dbReference type="PRINTS" id="PR00099">
    <property type="entry name" value="CPSGATASE"/>
</dbReference>
<evidence type="ECO:0000256" key="2">
    <source>
        <dbReference type="ARBA" id="ARBA00005153"/>
    </source>
</evidence>
<evidence type="ECO:0000313" key="13">
    <source>
        <dbReference type="Proteomes" id="UP000034448"/>
    </source>
</evidence>
<dbReference type="InterPro" id="IPR025777">
    <property type="entry name" value="GMPS_ATP_PPase_dom"/>
</dbReference>
<accession>A0A0G0F9T6</accession>
<dbReference type="CDD" id="cd01742">
    <property type="entry name" value="GATase1_GMP_Synthase"/>
    <property type="match status" value="1"/>
</dbReference>
<feature type="binding site" evidence="10">
    <location>
        <begin position="213"/>
        <end position="219"/>
    </location>
    <ligand>
        <name>ATP</name>
        <dbReference type="ChEBI" id="CHEBI:30616"/>
    </ligand>
</feature>
<feature type="domain" description="GMPS ATP-PPase" evidence="11">
    <location>
        <begin position="186"/>
        <end position="379"/>
    </location>
</feature>
<evidence type="ECO:0000256" key="6">
    <source>
        <dbReference type="ARBA" id="ARBA00022755"/>
    </source>
</evidence>
<gene>
    <name evidence="9" type="primary">guaA</name>
    <name evidence="12" type="ORF">US28_C0007G0024</name>
</gene>
<dbReference type="PROSITE" id="PS51273">
    <property type="entry name" value="GATASE_TYPE_1"/>
    <property type="match status" value="1"/>
</dbReference>
<dbReference type="EC" id="6.3.5.2" evidence="9"/>
<dbReference type="Pfam" id="PF00117">
    <property type="entry name" value="GATase"/>
    <property type="match status" value="1"/>
</dbReference>
<keyword evidence="8 9" id="KW-0315">Glutamine amidotransferase</keyword>
<comment type="subunit">
    <text evidence="9">Homodimer.</text>
</comment>
<evidence type="ECO:0000256" key="10">
    <source>
        <dbReference type="PROSITE-ProRule" id="PRU00886"/>
    </source>
</evidence>
<dbReference type="PROSITE" id="PS51553">
    <property type="entry name" value="GMPS_ATP_PPASE"/>
    <property type="match status" value="1"/>
</dbReference>
<feature type="active site" evidence="9">
    <location>
        <position position="162"/>
    </location>
</feature>
<evidence type="ECO:0000313" key="12">
    <source>
        <dbReference type="EMBL" id="KKQ15933.1"/>
    </source>
</evidence>
<dbReference type="Gene3D" id="3.40.50.880">
    <property type="match status" value="1"/>
</dbReference>
<dbReference type="SUPFAM" id="SSF54810">
    <property type="entry name" value="GMP synthetase C-terminal dimerisation domain"/>
    <property type="match status" value="1"/>
</dbReference>
<dbReference type="InterPro" id="IPR029062">
    <property type="entry name" value="Class_I_gatase-like"/>
</dbReference>
<keyword evidence="3 9" id="KW-0436">Ligase</keyword>
<dbReference type="Pfam" id="PF00958">
    <property type="entry name" value="GMP_synt_C"/>
    <property type="match status" value="1"/>
</dbReference>
<evidence type="ECO:0000256" key="8">
    <source>
        <dbReference type="ARBA" id="ARBA00022962"/>
    </source>
</evidence>
<evidence type="ECO:0000256" key="5">
    <source>
        <dbReference type="ARBA" id="ARBA00022749"/>
    </source>
</evidence>
<sequence>MILVLDFGSQYTHLITRKLRELGANAQIFPSNLNPSQIPPQTKGIILSGGPSSVYDHSSPSFNKKLLNLNTPILGICYGHQLIAHLSGAEVKPGKVREYGKKEIKIKKSKLLEGLNPSETVWYSHSDDVTSLPKGFKVTALSGQTIAGFENGHLFGVQFHPEVNHTQNGQKVLKNFIKISSSQNTWNKKDQIQTLINEIKDEVKDENVLIGVSGGVDSLVASALLNKAIQNNLYCVFIDTGLMRKGEASEVAQIYKELNFKHFLSFDASANFFKALKNITDPEQKRKIIGHLFIKTFEKISKLLKKDKKIKFLAQGTIYPDRIESASSSVNAQKIKSHHNLTLPDKLNLKILEPLKDFYKDEVRSLGKKLGLSKSFLERHPFPGPGLGIRILGEITKDRLNILKEADAIYIEQLKKQNLYNSIWQAFAALIPVKTVGVMGDNRTYEYIITLRAVTSDNGMTADWAKIPNLALEKISSRIVNEVRGVNRVVYDITQKPPSTIEYE</sequence>
<evidence type="ECO:0000256" key="7">
    <source>
        <dbReference type="ARBA" id="ARBA00022840"/>
    </source>
</evidence>
<dbReference type="NCBIfam" id="TIGR00888">
    <property type="entry name" value="guaA_Nterm"/>
    <property type="match status" value="1"/>
</dbReference>
<dbReference type="HAMAP" id="MF_00344">
    <property type="entry name" value="GMP_synthase"/>
    <property type="match status" value="1"/>
</dbReference>
<dbReference type="GO" id="GO:0005829">
    <property type="term" value="C:cytosol"/>
    <property type="evidence" value="ECO:0007669"/>
    <property type="project" value="TreeGrafter"/>
</dbReference>
<dbReference type="InterPro" id="IPR001674">
    <property type="entry name" value="GMP_synth_C"/>
</dbReference>
<dbReference type="FunFam" id="3.30.300.10:FF:000002">
    <property type="entry name" value="GMP synthase [glutamine-hydrolyzing]"/>
    <property type="match status" value="1"/>
</dbReference>
<proteinExistence type="inferred from homology"/>
<feature type="active site" evidence="9">
    <location>
        <position position="160"/>
    </location>
</feature>
<evidence type="ECO:0000256" key="1">
    <source>
        <dbReference type="ARBA" id="ARBA00002332"/>
    </source>
</evidence>
<keyword evidence="5 9" id="KW-0332">GMP biosynthesis</keyword>
<dbReference type="SUPFAM" id="SSF52402">
    <property type="entry name" value="Adenine nucleotide alpha hydrolases-like"/>
    <property type="match status" value="1"/>
</dbReference>
<dbReference type="CDD" id="cd01997">
    <property type="entry name" value="GMP_synthase_C"/>
    <property type="match status" value="1"/>
</dbReference>
<dbReference type="Proteomes" id="UP000034448">
    <property type="component" value="Unassembled WGS sequence"/>
</dbReference>
<comment type="pathway">
    <text evidence="2 9">Purine metabolism; GMP biosynthesis; GMP from XMP (L-Gln route): step 1/1.</text>
</comment>
<comment type="catalytic activity">
    <reaction evidence="9">
        <text>XMP + L-glutamine + ATP + H2O = GMP + L-glutamate + AMP + diphosphate + 2 H(+)</text>
        <dbReference type="Rhea" id="RHEA:11680"/>
        <dbReference type="ChEBI" id="CHEBI:15377"/>
        <dbReference type="ChEBI" id="CHEBI:15378"/>
        <dbReference type="ChEBI" id="CHEBI:29985"/>
        <dbReference type="ChEBI" id="CHEBI:30616"/>
        <dbReference type="ChEBI" id="CHEBI:33019"/>
        <dbReference type="ChEBI" id="CHEBI:57464"/>
        <dbReference type="ChEBI" id="CHEBI:58115"/>
        <dbReference type="ChEBI" id="CHEBI:58359"/>
        <dbReference type="ChEBI" id="CHEBI:456215"/>
        <dbReference type="EC" id="6.3.5.2"/>
    </reaction>
</comment>
<dbReference type="PRINTS" id="PR00097">
    <property type="entry name" value="ANTSNTHASEII"/>
</dbReference>
<dbReference type="UniPathway" id="UPA00189">
    <property type="reaction ID" value="UER00296"/>
</dbReference>
<dbReference type="InterPro" id="IPR004739">
    <property type="entry name" value="GMP_synth_GATase"/>
</dbReference>
<keyword evidence="7 9" id="KW-0067">ATP-binding</keyword>
<dbReference type="InterPro" id="IPR017926">
    <property type="entry name" value="GATASE"/>
</dbReference>
<dbReference type="InterPro" id="IPR022955">
    <property type="entry name" value="GMP_synthase"/>
</dbReference>
<dbReference type="EMBL" id="LBSJ01000007">
    <property type="protein sequence ID" value="KKQ15933.1"/>
    <property type="molecule type" value="Genomic_DNA"/>
</dbReference>
<evidence type="ECO:0000256" key="4">
    <source>
        <dbReference type="ARBA" id="ARBA00022741"/>
    </source>
</evidence>
<name>A0A0G0F9T6_9BACT</name>